<dbReference type="AlphaFoldDB" id="E1ZKG5"/>
<dbReference type="InParanoid" id="E1ZKG5"/>
<evidence type="ECO:0000313" key="1">
    <source>
        <dbReference type="EMBL" id="EFN53802.1"/>
    </source>
</evidence>
<evidence type="ECO:0000313" key="2">
    <source>
        <dbReference type="Proteomes" id="UP000008141"/>
    </source>
</evidence>
<organism evidence="2">
    <name type="scientific">Chlorella variabilis</name>
    <name type="common">Green alga</name>
    <dbReference type="NCBI Taxonomy" id="554065"/>
    <lineage>
        <taxon>Eukaryota</taxon>
        <taxon>Viridiplantae</taxon>
        <taxon>Chlorophyta</taxon>
        <taxon>core chlorophytes</taxon>
        <taxon>Trebouxiophyceae</taxon>
        <taxon>Chlorellales</taxon>
        <taxon>Chlorellaceae</taxon>
        <taxon>Chlorella clade</taxon>
        <taxon>Chlorella</taxon>
    </lineage>
</organism>
<dbReference type="KEGG" id="cvr:CHLNCDRAFT_136492"/>
<proteinExistence type="predicted"/>
<dbReference type="RefSeq" id="XP_005845904.1">
    <property type="nucleotide sequence ID" value="XM_005845842.1"/>
</dbReference>
<dbReference type="GeneID" id="17353129"/>
<dbReference type="EMBL" id="GL433850">
    <property type="protein sequence ID" value="EFN53802.1"/>
    <property type="molecule type" value="Genomic_DNA"/>
</dbReference>
<dbReference type="Proteomes" id="UP000008141">
    <property type="component" value="Unassembled WGS sequence"/>
</dbReference>
<keyword evidence="2" id="KW-1185">Reference proteome</keyword>
<accession>E1ZKG5</accession>
<dbReference type="eggNOG" id="ENOG502QV7E">
    <property type="taxonomic scope" value="Eukaryota"/>
</dbReference>
<gene>
    <name evidence="1" type="ORF">CHLNCDRAFT_136492</name>
</gene>
<sequence>MAVPQAAPAAEEVGAGQATAFTVAYGGYDNYYRSDDVVAGSQPGISTPAPSSFAGVLLLTQPGVRLPDGAGVRFLAAFPDANSGAVAYFNATEGPSTDLVIELDNTTFTSTMGPGNTVGLTGTLVFNRNATLYRAVVGSIRTVRDYVEGPRIIRPIFAHTTTQQDSSVVLHREYMNGTGSNTLVFAPADDSTELTLLPDGNFTVGLVPGAPEGRVAFTVLVSWSPHLRSFQPDQLLAEGQRGIANTPQVTQLSFLTYPEKLLAGSWRFLTYFGRRVGRMRDSLIAARLMMSRLASAATEAALGAALANLNLQQGYYQYNGQDFIPVGTVCHEETLGDYASWTNIQEGTPELGGRLWCDYKMIDTDFLLLPFLAQYFLNTSQGADRAPAFLESTVPPAGGTALNLNSAYGELLDANANLVLELARPFATNQTVDTLISLRPGQLVGNWRDSEAGLGMATIPYDVNTALVPAALRAIQELAAAGILDPAMEAEAAELATVWETQTAPFFEITVPAAEAEEMVGAYSRDLGVPSPVTRQAGSTAANLTFYALALHPNGTQARWSSWGTAKPSAAVGSDVCDRPLILRHALWRSMQVPVMHSDVGFNLLYQSNVPEEIIRSVPTLLSEFPGGLLTPAGMVVANPAYSALASPPVARQLYANTSAGAYHGTVVWGFQQALMVEGVERQLALCQSASPPDWCDDQNLVDELRAALDRLCGVITSNPTVAFSEASPAASWLGTMH</sequence>
<name>E1ZKG5_CHLVA</name>
<dbReference type="OrthoDB" id="2591256at2759"/>
<protein>
    <submittedName>
        <fullName evidence="1">Uncharacterized protein</fullName>
    </submittedName>
</protein>
<reference evidence="1 2" key="1">
    <citation type="journal article" date="2010" name="Plant Cell">
        <title>The Chlorella variabilis NC64A genome reveals adaptation to photosymbiosis, coevolution with viruses, and cryptic sex.</title>
        <authorList>
            <person name="Blanc G."/>
            <person name="Duncan G."/>
            <person name="Agarkova I."/>
            <person name="Borodovsky M."/>
            <person name="Gurnon J."/>
            <person name="Kuo A."/>
            <person name="Lindquist E."/>
            <person name="Lucas S."/>
            <person name="Pangilinan J."/>
            <person name="Polle J."/>
            <person name="Salamov A."/>
            <person name="Terry A."/>
            <person name="Yamada T."/>
            <person name="Dunigan D.D."/>
            <person name="Grigoriev I.V."/>
            <person name="Claverie J.M."/>
            <person name="Van Etten J.L."/>
        </authorList>
    </citation>
    <scope>NUCLEOTIDE SEQUENCE [LARGE SCALE GENOMIC DNA]</scope>
    <source>
        <strain evidence="1 2">NC64A</strain>
    </source>
</reference>